<keyword evidence="1" id="KW-0812">Transmembrane</keyword>
<gene>
    <name evidence="2" type="ORF">DSM106972_081280</name>
</gene>
<evidence type="ECO:0000313" key="2">
    <source>
        <dbReference type="EMBL" id="RUS98499.1"/>
    </source>
</evidence>
<dbReference type="OrthoDB" id="490029at2"/>
<keyword evidence="1" id="KW-1133">Transmembrane helix</keyword>
<comment type="caution">
    <text evidence="2">The sequence shown here is derived from an EMBL/GenBank/DDBJ whole genome shotgun (WGS) entry which is preliminary data.</text>
</comment>
<reference evidence="2" key="1">
    <citation type="submission" date="2018-12" db="EMBL/GenBank/DDBJ databases">
        <authorList>
            <person name="Will S."/>
            <person name="Neumann-Schaal M."/>
            <person name="Henke P."/>
        </authorList>
    </citation>
    <scope>NUCLEOTIDE SEQUENCE</scope>
    <source>
        <strain evidence="2">PCC 7102</strain>
    </source>
</reference>
<accession>A0A433UXD5</accession>
<proteinExistence type="predicted"/>
<keyword evidence="1" id="KW-0472">Membrane</keyword>
<dbReference type="RefSeq" id="WP_127086173.1">
    <property type="nucleotide sequence ID" value="NZ_RSCL01000029.1"/>
</dbReference>
<reference evidence="2" key="2">
    <citation type="journal article" date="2019" name="Genome Biol. Evol.">
        <title>Day and night: Metabolic profiles and evolutionary relationships of six axenic non-marine cyanobacteria.</title>
        <authorList>
            <person name="Will S.E."/>
            <person name="Henke P."/>
            <person name="Boedeker C."/>
            <person name="Huang S."/>
            <person name="Brinkmann H."/>
            <person name="Rohde M."/>
            <person name="Jarek M."/>
            <person name="Friedl T."/>
            <person name="Seufert S."/>
            <person name="Schumacher M."/>
            <person name="Overmann J."/>
            <person name="Neumann-Schaal M."/>
            <person name="Petersen J."/>
        </authorList>
    </citation>
    <scope>NUCLEOTIDE SEQUENCE [LARGE SCALE GENOMIC DNA]</scope>
    <source>
        <strain evidence="2">PCC 7102</strain>
    </source>
</reference>
<dbReference type="AlphaFoldDB" id="A0A433UXD5"/>
<sequence length="82" mass="8881">MKYSKLPQIIGAGILSLSMIVAPLTLPASAQVVVAREGIYEDNDFDWGWLGLIGLVGLAGLAGKKQETTTAYREPNRTGYRE</sequence>
<evidence type="ECO:0000313" key="3">
    <source>
        <dbReference type="Proteomes" id="UP000271624"/>
    </source>
</evidence>
<evidence type="ECO:0008006" key="4">
    <source>
        <dbReference type="Google" id="ProtNLM"/>
    </source>
</evidence>
<dbReference type="Proteomes" id="UP000271624">
    <property type="component" value="Unassembled WGS sequence"/>
</dbReference>
<organism evidence="2 3">
    <name type="scientific">Dulcicalothrix desertica PCC 7102</name>
    <dbReference type="NCBI Taxonomy" id="232991"/>
    <lineage>
        <taxon>Bacteria</taxon>
        <taxon>Bacillati</taxon>
        <taxon>Cyanobacteriota</taxon>
        <taxon>Cyanophyceae</taxon>
        <taxon>Nostocales</taxon>
        <taxon>Calotrichaceae</taxon>
        <taxon>Dulcicalothrix</taxon>
    </lineage>
</organism>
<feature type="transmembrane region" description="Helical" evidence="1">
    <location>
        <begin position="45"/>
        <end position="63"/>
    </location>
</feature>
<protein>
    <recommendedName>
        <fullName evidence="4">WGxxGxxG-CTERM domain-containing protein</fullName>
    </recommendedName>
</protein>
<keyword evidence="3" id="KW-1185">Reference proteome</keyword>
<dbReference type="NCBIfam" id="NF041742">
    <property type="entry name" value="WGxxGxxG_fam"/>
    <property type="match status" value="1"/>
</dbReference>
<dbReference type="EMBL" id="RSCL01000029">
    <property type="protein sequence ID" value="RUS98499.1"/>
    <property type="molecule type" value="Genomic_DNA"/>
</dbReference>
<evidence type="ECO:0000256" key="1">
    <source>
        <dbReference type="SAM" id="Phobius"/>
    </source>
</evidence>
<name>A0A433UXD5_9CYAN</name>
<dbReference type="NCBIfam" id="NF038039">
    <property type="entry name" value="WGxxGxxG-CTERM"/>
    <property type="match status" value="1"/>
</dbReference>